<name>A0A4S3ZSD6_9FLAO</name>
<dbReference type="SUPFAM" id="SSF102824">
    <property type="entry name" value="Colicin D/E5 nuclease domain"/>
    <property type="match status" value="1"/>
</dbReference>
<dbReference type="Gene3D" id="3.10.450.200">
    <property type="match status" value="1"/>
</dbReference>
<dbReference type="InterPro" id="IPR038233">
    <property type="entry name" value="Colicin_D/E5_nuclease"/>
</dbReference>
<evidence type="ECO:0000259" key="1">
    <source>
        <dbReference type="Pfam" id="PF11429"/>
    </source>
</evidence>
<gene>
    <name evidence="2" type="ORF">E6C50_14470</name>
</gene>
<accession>A0A4S3ZSD6</accession>
<dbReference type="GO" id="GO:0004540">
    <property type="term" value="F:RNA nuclease activity"/>
    <property type="evidence" value="ECO:0007669"/>
    <property type="project" value="InterPro"/>
</dbReference>
<comment type="caution">
    <text evidence="2">The sequence shown here is derived from an EMBL/GenBank/DDBJ whole genome shotgun (WGS) entry which is preliminary data.</text>
</comment>
<dbReference type="Pfam" id="PF11429">
    <property type="entry name" value="Colicin_D"/>
    <property type="match status" value="1"/>
</dbReference>
<proteinExistence type="predicted"/>
<evidence type="ECO:0000313" key="3">
    <source>
        <dbReference type="Proteomes" id="UP000307507"/>
    </source>
</evidence>
<dbReference type="InterPro" id="IPR024440">
    <property type="entry name" value="ColicinD_C"/>
</dbReference>
<dbReference type="Proteomes" id="UP000307507">
    <property type="component" value="Unassembled WGS sequence"/>
</dbReference>
<reference evidence="2 3" key="1">
    <citation type="submission" date="2019-04" db="EMBL/GenBank/DDBJ databases">
        <title>Flavobacterium sp. nov. isolated from construction timber.</title>
        <authorList>
            <person name="Lin S.-Y."/>
            <person name="Chang C.-T."/>
            <person name="Young C.-C."/>
        </authorList>
    </citation>
    <scope>NUCLEOTIDE SEQUENCE [LARGE SCALE GENOMIC DNA]</scope>
    <source>
        <strain evidence="2 3">CC-CTC003</strain>
    </source>
</reference>
<dbReference type="OrthoDB" id="1432909at2"/>
<keyword evidence="3" id="KW-1185">Reference proteome</keyword>
<feature type="domain" description="Colicin D C-terminal" evidence="1">
    <location>
        <begin position="1"/>
        <end position="80"/>
    </location>
</feature>
<protein>
    <recommendedName>
        <fullName evidence="1">Colicin D C-terminal domain-containing protein</fullName>
    </recommendedName>
</protein>
<sequence length="88" mass="9550">MFGRHAKDFGVTGNWSKAMAGEFEGVIKTHIKGLTPIQGTYRGTQQVLHYYNSSTGLNVMTDISGNLVGGWKLSADQVKYLLSTGAIK</sequence>
<dbReference type="AlphaFoldDB" id="A0A4S3ZSD6"/>
<evidence type="ECO:0000313" key="2">
    <source>
        <dbReference type="EMBL" id="THF48563.1"/>
    </source>
</evidence>
<dbReference type="InterPro" id="IPR037178">
    <property type="entry name" value="ColicinD_C_sf"/>
</dbReference>
<dbReference type="EMBL" id="SSNZ01000008">
    <property type="protein sequence ID" value="THF48563.1"/>
    <property type="molecule type" value="Genomic_DNA"/>
</dbReference>
<organism evidence="2 3">
    <name type="scientific">Flavobacterium supellecticarium</name>
    <dbReference type="NCBI Taxonomy" id="2565924"/>
    <lineage>
        <taxon>Bacteria</taxon>
        <taxon>Pseudomonadati</taxon>
        <taxon>Bacteroidota</taxon>
        <taxon>Flavobacteriia</taxon>
        <taxon>Flavobacteriales</taxon>
        <taxon>Flavobacteriaceae</taxon>
        <taxon>Flavobacterium</taxon>
    </lineage>
</organism>